<protein>
    <submittedName>
        <fullName evidence="4">Uncharacterized protein</fullName>
    </submittedName>
</protein>
<evidence type="ECO:0000313" key="5">
    <source>
        <dbReference type="Proteomes" id="UP001374584"/>
    </source>
</evidence>
<dbReference type="InterPro" id="IPR004159">
    <property type="entry name" value="Put_SAM_MeTrfase"/>
</dbReference>
<evidence type="ECO:0000256" key="3">
    <source>
        <dbReference type="ARBA" id="ARBA00023180"/>
    </source>
</evidence>
<sequence length="210" mass="23470">MLTTNVANITRVSGVAVQRCLAHSWLLEWAPQCHGTLIFIPSSILHSPTTKPNPNPAERIELWYARFNSCLTPLPVDDLLLLLLIYLSRCDILYVVVEIDRILRPNGYLVVQDSLVCNIASKSVSCRVILHLDAALTDLHEAYLKYETRHNRVTLHLDTALEILGIGNGFHEAPIWMLLIEIMRKIADKPLQTSENSSVVGGDNLKGNLA</sequence>
<organism evidence="4 5">
    <name type="scientific">Phaseolus coccineus</name>
    <name type="common">Scarlet runner bean</name>
    <name type="synonym">Phaseolus multiflorus</name>
    <dbReference type="NCBI Taxonomy" id="3886"/>
    <lineage>
        <taxon>Eukaryota</taxon>
        <taxon>Viridiplantae</taxon>
        <taxon>Streptophyta</taxon>
        <taxon>Embryophyta</taxon>
        <taxon>Tracheophyta</taxon>
        <taxon>Spermatophyta</taxon>
        <taxon>Magnoliopsida</taxon>
        <taxon>eudicotyledons</taxon>
        <taxon>Gunneridae</taxon>
        <taxon>Pentapetalae</taxon>
        <taxon>rosids</taxon>
        <taxon>fabids</taxon>
        <taxon>Fabales</taxon>
        <taxon>Fabaceae</taxon>
        <taxon>Papilionoideae</taxon>
        <taxon>50 kb inversion clade</taxon>
        <taxon>NPAAA clade</taxon>
        <taxon>indigoferoid/millettioid clade</taxon>
        <taxon>Phaseoleae</taxon>
        <taxon>Phaseolus</taxon>
    </lineage>
</organism>
<comment type="caution">
    <text evidence="4">The sequence shown here is derived from an EMBL/GenBank/DDBJ whole genome shotgun (WGS) entry which is preliminary data.</text>
</comment>
<dbReference type="GO" id="GO:0032259">
    <property type="term" value="P:methylation"/>
    <property type="evidence" value="ECO:0007669"/>
    <property type="project" value="UniProtKB-KW"/>
</dbReference>
<dbReference type="EMBL" id="JAYMYR010000003">
    <property type="protein sequence ID" value="KAK7372523.1"/>
    <property type="molecule type" value="Genomic_DNA"/>
</dbReference>
<keyword evidence="2" id="KW-0808">Transferase</keyword>
<keyword evidence="1" id="KW-0489">Methyltransferase</keyword>
<name>A0AAN9NKW3_PHACN</name>
<evidence type="ECO:0000313" key="4">
    <source>
        <dbReference type="EMBL" id="KAK7372523.1"/>
    </source>
</evidence>
<dbReference type="Pfam" id="PF03141">
    <property type="entry name" value="Methyltransf_29"/>
    <property type="match status" value="1"/>
</dbReference>
<proteinExistence type="predicted"/>
<dbReference type="Proteomes" id="UP001374584">
    <property type="component" value="Unassembled WGS sequence"/>
</dbReference>
<evidence type="ECO:0000256" key="2">
    <source>
        <dbReference type="ARBA" id="ARBA00022679"/>
    </source>
</evidence>
<reference evidence="4 5" key="1">
    <citation type="submission" date="2024-01" db="EMBL/GenBank/DDBJ databases">
        <title>The genomes of 5 underutilized Papilionoideae crops provide insights into root nodulation and disease resistanc.</title>
        <authorList>
            <person name="Jiang F."/>
        </authorList>
    </citation>
    <scope>NUCLEOTIDE SEQUENCE [LARGE SCALE GENOMIC DNA]</scope>
    <source>
        <strain evidence="4">JINMINGXINNONG_FW02</strain>
        <tissue evidence="4">Leaves</tissue>
    </source>
</reference>
<evidence type="ECO:0000256" key="1">
    <source>
        <dbReference type="ARBA" id="ARBA00022603"/>
    </source>
</evidence>
<keyword evidence="3" id="KW-0325">Glycoprotein</keyword>
<gene>
    <name evidence="4" type="ORF">VNO80_05904</name>
</gene>
<dbReference type="AlphaFoldDB" id="A0AAN9NKW3"/>
<keyword evidence="5" id="KW-1185">Reference proteome</keyword>
<dbReference type="GO" id="GO:0008168">
    <property type="term" value="F:methyltransferase activity"/>
    <property type="evidence" value="ECO:0007669"/>
    <property type="project" value="UniProtKB-KW"/>
</dbReference>
<accession>A0AAN9NKW3</accession>